<dbReference type="VEuPathDB" id="FungiDB:PNEG_03511"/>
<protein>
    <submittedName>
        <fullName evidence="6">Uncharacterized protein</fullName>
    </submittedName>
</protein>
<evidence type="ECO:0000313" key="6">
    <source>
        <dbReference type="EMBL" id="EMR08071.2"/>
    </source>
</evidence>
<dbReference type="RefSeq" id="XP_019613282.1">
    <property type="nucleotide sequence ID" value="XM_019757758.1"/>
</dbReference>
<keyword evidence="4 5" id="KW-0472">Membrane</keyword>
<keyword evidence="3 5" id="KW-1133">Transmembrane helix</keyword>
<dbReference type="PANTHER" id="PTHR13259">
    <property type="entry name" value="BLADDER CANCER 10 KD PROTEIN HOMOLOG"/>
    <property type="match status" value="1"/>
</dbReference>
<keyword evidence="2 5" id="KW-0812">Transmembrane</keyword>
<dbReference type="OMA" id="GRCWIDL"/>
<dbReference type="EMBL" id="AFWA02000016">
    <property type="protein sequence ID" value="EMR08071.2"/>
    <property type="molecule type" value="Genomic_DNA"/>
</dbReference>
<dbReference type="SMART" id="SM01396">
    <property type="entry name" value="BC10"/>
    <property type="match status" value="1"/>
</dbReference>
<reference evidence="7" key="1">
    <citation type="journal article" date="2016" name="Nat. Commun.">
        <title>Genome analysis of three Pneumocystis species reveals adaptation mechanisms to life exclusively in mammalian hosts.</title>
        <authorList>
            <person name="Ma L."/>
            <person name="Chen Z."/>
            <person name="Huang D.W."/>
            <person name="Kutty G."/>
            <person name="Ishihara M."/>
            <person name="Wang H."/>
            <person name="Abouelleil A."/>
            <person name="Bishop L."/>
            <person name="Davey E."/>
            <person name="Deng R."/>
            <person name="Deng X."/>
            <person name="Fan L."/>
            <person name="Fantoni G."/>
            <person name="Fitzgerald M."/>
            <person name="Gogineni E."/>
            <person name="Goldberg J.M."/>
            <person name="Handley G."/>
            <person name="Hu X."/>
            <person name="Huber C."/>
            <person name="Jiao X."/>
            <person name="Jones K."/>
            <person name="Levin J.Z."/>
            <person name="Liu Y."/>
            <person name="Macdonald P."/>
            <person name="Melnikov A."/>
            <person name="Raley C."/>
            <person name="Sassi M."/>
            <person name="Sherman B.T."/>
            <person name="Song X."/>
            <person name="Sykes S."/>
            <person name="Tran B."/>
            <person name="Walsh L."/>
            <person name="Xia Y."/>
            <person name="Yang J."/>
            <person name="Young S."/>
            <person name="Zeng Q."/>
            <person name="Zheng X."/>
            <person name="Stephens R."/>
            <person name="Nusbaum C."/>
            <person name="Birren B.W."/>
            <person name="Azadi P."/>
            <person name="Lempicki R.A."/>
            <person name="Cuomo C.A."/>
            <person name="Kovacs J.A."/>
        </authorList>
    </citation>
    <scope>NUCLEOTIDE SEQUENCE [LARGE SCALE GENOMIC DNA]</scope>
    <source>
        <strain evidence="7">B123</strain>
    </source>
</reference>
<comment type="subcellular location">
    <subcellularLocation>
        <location evidence="1">Membrane</location>
    </subcellularLocation>
</comment>
<feature type="transmembrane region" description="Helical" evidence="5">
    <location>
        <begin position="20"/>
        <end position="44"/>
    </location>
</feature>
<evidence type="ECO:0000256" key="3">
    <source>
        <dbReference type="ARBA" id="ARBA00022989"/>
    </source>
</evidence>
<keyword evidence="7" id="KW-1185">Reference proteome</keyword>
<dbReference type="OrthoDB" id="5563033at2759"/>
<evidence type="ECO:0000256" key="5">
    <source>
        <dbReference type="SAM" id="Phobius"/>
    </source>
</evidence>
<organism evidence="6 7">
    <name type="scientific">Pneumocystis murina (strain B123)</name>
    <name type="common">Mouse pneumocystis pneumonia agent</name>
    <name type="synonym">Pneumocystis carinii f. sp. muris</name>
    <dbReference type="NCBI Taxonomy" id="1069680"/>
    <lineage>
        <taxon>Eukaryota</taxon>
        <taxon>Fungi</taxon>
        <taxon>Dikarya</taxon>
        <taxon>Ascomycota</taxon>
        <taxon>Taphrinomycotina</taxon>
        <taxon>Pneumocystomycetes</taxon>
        <taxon>Pneumocystaceae</taxon>
        <taxon>Pneumocystis</taxon>
    </lineage>
</organism>
<dbReference type="Proteomes" id="UP000011958">
    <property type="component" value="Unassembled WGS sequence"/>
</dbReference>
<dbReference type="HOGENOM" id="CLU_2832254_0_0_1"/>
<evidence type="ECO:0000256" key="1">
    <source>
        <dbReference type="ARBA" id="ARBA00004370"/>
    </source>
</evidence>
<dbReference type="Pfam" id="PF06726">
    <property type="entry name" value="BC10"/>
    <property type="match status" value="1"/>
</dbReference>
<evidence type="ECO:0000256" key="4">
    <source>
        <dbReference type="ARBA" id="ARBA00023136"/>
    </source>
</evidence>
<proteinExistence type="predicted"/>
<sequence length="108" mass="13153">MYCLCHFLPFLFIPTGASPYFLVIFIISLLLFHRPCIYCSFILITLFSMMCYWREECYFDFNEGRIFEPKILRNNGEKTRALLRIGRVEEIFRKREWRQPLVKVTIRL</sequence>
<name>M7NLQ5_PNEMU</name>
<dbReference type="InterPro" id="IPR009598">
    <property type="entry name" value="BCALP"/>
</dbReference>
<evidence type="ECO:0000313" key="7">
    <source>
        <dbReference type="Proteomes" id="UP000011958"/>
    </source>
</evidence>
<dbReference type="PANTHER" id="PTHR13259:SF1">
    <property type="entry name" value="BLADDER CANCER-ASSOCIATED PROTEIN"/>
    <property type="match status" value="1"/>
</dbReference>
<comment type="caution">
    <text evidence="6">The sequence shown here is derived from an EMBL/GenBank/DDBJ whole genome shotgun (WGS) entry which is preliminary data.</text>
</comment>
<dbReference type="AlphaFoldDB" id="M7NLQ5"/>
<accession>M7NLQ5</accession>
<evidence type="ECO:0000256" key="2">
    <source>
        <dbReference type="ARBA" id="ARBA00022692"/>
    </source>
</evidence>
<dbReference type="GO" id="GO:0016020">
    <property type="term" value="C:membrane"/>
    <property type="evidence" value="ECO:0007669"/>
    <property type="project" value="UniProtKB-SubCell"/>
</dbReference>
<dbReference type="GeneID" id="19897198"/>
<gene>
    <name evidence="6" type="ORF">PNEG_03511</name>
</gene>